<sequence length="822" mass="89285">MDKMRKDRLYLLAGVAFGMPMLLVAAGKAQTASTIPSSSASTRSQHTTRTQSAARVINHAVADHPETIQVSGTSTSSVLSPATARHSTTQVTVVSGAELLATGQTNVMQALAQANPAITSPPQAGVGNNGFVQTMQLRGQSADDTLILVNGHRRHVGANFNANAGPNWGTDPADISLIPISAIDHIEVITEGATALYGQDALAGAVNIVLKHTTHGGSINFKNSGYYAGDGQALDGSADYNMALGHRGGYLDLAAQVTHQLPTTRTGDYVGTLFTDPERNATADRDVQRMLGIPKSTLETMSANMSIPLAENINFYSTSTFSHRRSNVAETYRSEADSLTNPYLYPNGSQPYIAMDQYDFETDNGIKARKFGFAWDAYVTYGRDDQTYSTIHSDNVSLGNASPTDFYDGKAITSELTAGLRGSRSFDTGFLPKPLNLRFGGEYRHDTFQMTGGDPLSYYGRGATDHAGNVPAAVTNQNRDVFDGSINLDFWVTNKWEWTLGGRSVSYNNLATVQTGSIGTRYNFNKRWAIRASINTGYRPPTLAEMYYFYNAPFAGYSIDQLPANSAATRALGGGNMKGEYSRNYSIGVDATPVDNFHLTGNLYYIAINDRLASTTTLGGSYVAEALAQSGLSGVTYASYYTNPVNTQTFGGDFNADYTLHTPRYGTFRFAMGFNFSDNEIRSYNATPSVLASHGLSTFNNYAEEMMLHSAPKNRESLSVNWKYGKWSVFVQEMRYGSMTFLASPTSVPMQVNPAFLTNMEVSYQVLPKWSVAVGANNLGNKYPTRVPSSISGPLFGAYKYPFYSPYGFNGGMYYVKTALNF</sequence>
<dbReference type="PROSITE" id="PS52016">
    <property type="entry name" value="TONB_DEPENDENT_REC_3"/>
    <property type="match status" value="1"/>
</dbReference>
<comment type="subcellular location">
    <subcellularLocation>
        <location evidence="1 9">Cell outer membrane</location>
        <topology evidence="1 9">Multi-pass membrane protein</topology>
    </subcellularLocation>
</comment>
<evidence type="ECO:0000256" key="2">
    <source>
        <dbReference type="ARBA" id="ARBA00022448"/>
    </source>
</evidence>
<dbReference type="RefSeq" id="WP_053323811.1">
    <property type="nucleotide sequence ID" value="NZ_LHUQ01000026.1"/>
</dbReference>
<keyword evidence="8 9" id="KW-0998">Cell outer membrane</keyword>
<dbReference type="InterPro" id="IPR037066">
    <property type="entry name" value="Plug_dom_sf"/>
</dbReference>
<keyword evidence="14" id="KW-0675">Receptor</keyword>
<evidence type="ECO:0000256" key="3">
    <source>
        <dbReference type="ARBA" id="ARBA00022452"/>
    </source>
</evidence>
<dbReference type="InterPro" id="IPR039426">
    <property type="entry name" value="TonB-dep_rcpt-like"/>
</dbReference>
<dbReference type="AlphaFoldDB" id="A0A0M0EF44"/>
<evidence type="ECO:0000256" key="9">
    <source>
        <dbReference type="PROSITE-ProRule" id="PRU01360"/>
    </source>
</evidence>
<dbReference type="SUPFAM" id="SSF56935">
    <property type="entry name" value="Porins"/>
    <property type="match status" value="1"/>
</dbReference>
<feature type="domain" description="TonB-dependent receptor plug" evidence="13">
    <location>
        <begin position="85"/>
        <end position="205"/>
    </location>
</feature>
<dbReference type="OrthoDB" id="7483329at2"/>
<dbReference type="Proteomes" id="UP000037566">
    <property type="component" value="Unassembled WGS sequence"/>
</dbReference>
<name>A0A0M0EF44_KOMEU</name>
<keyword evidence="3 9" id="KW-1134">Transmembrane beta strand</keyword>
<feature type="domain" description="TonB-dependent receptor-like beta-barrel" evidence="12">
    <location>
        <begin position="329"/>
        <end position="779"/>
    </location>
</feature>
<evidence type="ECO:0000256" key="7">
    <source>
        <dbReference type="ARBA" id="ARBA00023136"/>
    </source>
</evidence>
<keyword evidence="6 10" id="KW-0798">TonB box</keyword>
<dbReference type="PATRIC" id="fig|33995.3.peg.3271"/>
<dbReference type="PROSITE" id="PS00430">
    <property type="entry name" value="TONB_DEPENDENT_REC_1"/>
    <property type="match status" value="1"/>
</dbReference>
<evidence type="ECO:0000256" key="4">
    <source>
        <dbReference type="ARBA" id="ARBA00022692"/>
    </source>
</evidence>
<gene>
    <name evidence="14" type="primary">cirA4</name>
    <name evidence="14" type="ORF">KOEU_29500</name>
</gene>
<evidence type="ECO:0000256" key="6">
    <source>
        <dbReference type="ARBA" id="ARBA00023077"/>
    </source>
</evidence>
<comment type="similarity">
    <text evidence="9 11">Belongs to the TonB-dependent receptor family.</text>
</comment>
<evidence type="ECO:0000256" key="10">
    <source>
        <dbReference type="PROSITE-ProRule" id="PRU10143"/>
    </source>
</evidence>
<evidence type="ECO:0000259" key="13">
    <source>
        <dbReference type="Pfam" id="PF07715"/>
    </source>
</evidence>
<evidence type="ECO:0000256" key="5">
    <source>
        <dbReference type="ARBA" id="ARBA00022729"/>
    </source>
</evidence>
<dbReference type="PANTHER" id="PTHR47234">
    <property type="match status" value="1"/>
</dbReference>
<keyword evidence="4 9" id="KW-0812">Transmembrane</keyword>
<evidence type="ECO:0000256" key="11">
    <source>
        <dbReference type="RuleBase" id="RU003357"/>
    </source>
</evidence>
<evidence type="ECO:0000259" key="12">
    <source>
        <dbReference type="Pfam" id="PF00593"/>
    </source>
</evidence>
<reference evidence="14" key="1">
    <citation type="submission" date="2015-08" db="EMBL/GenBank/DDBJ databases">
        <title>Draft genome sequence of Komagataeibacter europaeus CECT 8546 a cellulose producer strain from vinegar produced by the traditional method.</title>
        <authorList>
            <person name="Poehlein A."/>
            <person name="Valera M.J."/>
            <person name="Haack F.S."/>
            <person name="Mas A."/>
            <person name="Daniel R."/>
            <person name="Streit W.R."/>
            <person name="Mateo E."/>
        </authorList>
    </citation>
    <scope>NUCLEOTIDE SEQUENCE [LARGE SCALE GENOMIC DNA]</scope>
    <source>
        <strain evidence="14">CECT 8546</strain>
    </source>
</reference>
<comment type="caution">
    <text evidence="14">The sequence shown here is derived from an EMBL/GenBank/DDBJ whole genome shotgun (WGS) entry which is preliminary data.</text>
</comment>
<keyword evidence="7 9" id="KW-0472">Membrane</keyword>
<dbReference type="Pfam" id="PF00593">
    <property type="entry name" value="TonB_dep_Rec_b-barrel"/>
    <property type="match status" value="1"/>
</dbReference>
<dbReference type="STRING" id="33995.KOEU_29500"/>
<dbReference type="InterPro" id="IPR000531">
    <property type="entry name" value="Beta-barrel_TonB"/>
</dbReference>
<dbReference type="PANTHER" id="PTHR47234:SF3">
    <property type="entry name" value="SECRETIN_TONB SHORT N-TERMINAL DOMAIN-CONTAINING PROTEIN"/>
    <property type="match status" value="1"/>
</dbReference>
<dbReference type="InterPro" id="IPR036942">
    <property type="entry name" value="Beta-barrel_TonB_sf"/>
</dbReference>
<dbReference type="EMBL" id="LHUQ01000026">
    <property type="protein sequence ID" value="KON63546.1"/>
    <property type="molecule type" value="Genomic_DNA"/>
</dbReference>
<dbReference type="InterPro" id="IPR010916">
    <property type="entry name" value="TonB_box_CS"/>
</dbReference>
<evidence type="ECO:0000256" key="8">
    <source>
        <dbReference type="ARBA" id="ARBA00023237"/>
    </source>
</evidence>
<dbReference type="GO" id="GO:0009279">
    <property type="term" value="C:cell outer membrane"/>
    <property type="evidence" value="ECO:0007669"/>
    <property type="project" value="UniProtKB-SubCell"/>
</dbReference>
<dbReference type="Pfam" id="PF07715">
    <property type="entry name" value="Plug"/>
    <property type="match status" value="1"/>
</dbReference>
<evidence type="ECO:0000313" key="14">
    <source>
        <dbReference type="EMBL" id="KON63546.1"/>
    </source>
</evidence>
<keyword evidence="2 9" id="KW-0813">Transport</keyword>
<dbReference type="Gene3D" id="2.40.170.20">
    <property type="entry name" value="TonB-dependent receptor, beta-barrel domain"/>
    <property type="match status" value="1"/>
</dbReference>
<dbReference type="Gene3D" id="2.170.130.10">
    <property type="entry name" value="TonB-dependent receptor, plug domain"/>
    <property type="match status" value="1"/>
</dbReference>
<accession>A0A0M0EF44</accession>
<evidence type="ECO:0000313" key="15">
    <source>
        <dbReference type="Proteomes" id="UP000037566"/>
    </source>
</evidence>
<protein>
    <submittedName>
        <fullName evidence="14">Colicin I receptor</fullName>
    </submittedName>
</protein>
<feature type="short sequence motif" description="TonB box" evidence="10">
    <location>
        <begin position="67"/>
        <end position="73"/>
    </location>
</feature>
<evidence type="ECO:0000256" key="1">
    <source>
        <dbReference type="ARBA" id="ARBA00004571"/>
    </source>
</evidence>
<organism evidence="14 15">
    <name type="scientific">Komagataeibacter europaeus</name>
    <name type="common">Gluconacetobacter europaeus</name>
    <dbReference type="NCBI Taxonomy" id="33995"/>
    <lineage>
        <taxon>Bacteria</taxon>
        <taxon>Pseudomonadati</taxon>
        <taxon>Pseudomonadota</taxon>
        <taxon>Alphaproteobacteria</taxon>
        <taxon>Acetobacterales</taxon>
        <taxon>Acetobacteraceae</taxon>
        <taxon>Komagataeibacter</taxon>
    </lineage>
</organism>
<keyword evidence="15" id="KW-1185">Reference proteome</keyword>
<dbReference type="InterPro" id="IPR012910">
    <property type="entry name" value="Plug_dom"/>
</dbReference>
<proteinExistence type="inferred from homology"/>
<keyword evidence="5" id="KW-0732">Signal</keyword>